<comment type="similarity">
    <text evidence="1 9">Belongs to the endoribonuclease YbeY family.</text>
</comment>
<evidence type="ECO:0000256" key="6">
    <source>
        <dbReference type="ARBA" id="ARBA00022759"/>
    </source>
</evidence>
<gene>
    <name evidence="9" type="primary">ybeY</name>
    <name evidence="10" type="ORF">B9N49_04175</name>
</gene>
<comment type="caution">
    <text evidence="10">The sequence shown here is derived from an EMBL/GenBank/DDBJ whole genome shotgun (WGS) entry which is preliminary data.</text>
</comment>
<keyword evidence="3 9" id="KW-0698">rRNA processing</keyword>
<name>A0A233V559_FINMA</name>
<evidence type="ECO:0000256" key="9">
    <source>
        <dbReference type="HAMAP-Rule" id="MF_00009"/>
    </source>
</evidence>
<organism evidence="10 11">
    <name type="scientific">Finegoldia magna</name>
    <name type="common">Peptostreptococcus magnus</name>
    <dbReference type="NCBI Taxonomy" id="1260"/>
    <lineage>
        <taxon>Bacteria</taxon>
        <taxon>Bacillati</taxon>
        <taxon>Bacillota</taxon>
        <taxon>Tissierellia</taxon>
        <taxon>Tissierellales</taxon>
        <taxon>Peptoniphilaceae</taxon>
        <taxon>Finegoldia</taxon>
    </lineage>
</organism>
<feature type="binding site" evidence="9">
    <location>
        <position position="124"/>
    </location>
    <ligand>
        <name>Zn(2+)</name>
        <dbReference type="ChEBI" id="CHEBI:29105"/>
        <note>catalytic</note>
    </ligand>
</feature>
<comment type="cofactor">
    <cofactor evidence="9">
        <name>Zn(2+)</name>
        <dbReference type="ChEBI" id="CHEBI:29105"/>
    </cofactor>
    <text evidence="9">Binds 1 zinc ion.</text>
</comment>
<dbReference type="InterPro" id="IPR023091">
    <property type="entry name" value="MetalPrtase_cat_dom_sf_prd"/>
</dbReference>
<dbReference type="InterPro" id="IPR002036">
    <property type="entry name" value="YbeY"/>
</dbReference>
<reference evidence="11" key="1">
    <citation type="submission" date="2017-04" db="EMBL/GenBank/DDBJ databases">
        <title>Finegoldia magna isolated from orthopedic joint implant-associated infections.</title>
        <authorList>
            <person name="Bjorklund S."/>
            <person name="Bruggemann H."/>
            <person name="Jensen A."/>
            <person name="Hellmark B."/>
            <person name="Soderquist B."/>
        </authorList>
    </citation>
    <scope>NUCLEOTIDE SEQUENCE [LARGE SCALE GENOMIC DNA]</scope>
    <source>
        <strain evidence="11">CCUG 54800</strain>
    </source>
</reference>
<accession>A0A233V559</accession>
<evidence type="ECO:0000256" key="3">
    <source>
        <dbReference type="ARBA" id="ARBA00022552"/>
    </source>
</evidence>
<comment type="subcellular location">
    <subcellularLocation>
        <location evidence="9">Cytoplasm</location>
    </subcellularLocation>
</comment>
<evidence type="ECO:0000256" key="7">
    <source>
        <dbReference type="ARBA" id="ARBA00022801"/>
    </source>
</evidence>
<feature type="binding site" evidence="9">
    <location>
        <position position="118"/>
    </location>
    <ligand>
        <name>Zn(2+)</name>
        <dbReference type="ChEBI" id="CHEBI:29105"/>
        <note>catalytic</note>
    </ligand>
</feature>
<dbReference type="PANTHER" id="PTHR46986">
    <property type="entry name" value="ENDORIBONUCLEASE YBEY, CHLOROPLASTIC"/>
    <property type="match status" value="1"/>
</dbReference>
<protein>
    <recommendedName>
        <fullName evidence="9">Endoribonuclease YbeY</fullName>
        <ecNumber evidence="9">3.1.-.-</ecNumber>
    </recommendedName>
</protein>
<dbReference type="GO" id="GO:0004222">
    <property type="term" value="F:metalloendopeptidase activity"/>
    <property type="evidence" value="ECO:0007669"/>
    <property type="project" value="InterPro"/>
</dbReference>
<dbReference type="Gene3D" id="3.40.390.30">
    <property type="entry name" value="Metalloproteases ('zincins'), catalytic domain"/>
    <property type="match status" value="1"/>
</dbReference>
<proteinExistence type="inferred from homology"/>
<evidence type="ECO:0000313" key="10">
    <source>
        <dbReference type="EMBL" id="OXZ27531.1"/>
    </source>
</evidence>
<dbReference type="NCBIfam" id="TIGR00043">
    <property type="entry name" value="rRNA maturation RNase YbeY"/>
    <property type="match status" value="1"/>
</dbReference>
<keyword evidence="5 9" id="KW-0479">Metal-binding</keyword>
<evidence type="ECO:0000256" key="8">
    <source>
        <dbReference type="ARBA" id="ARBA00022833"/>
    </source>
</evidence>
<dbReference type="RefSeq" id="WP_094205652.1">
    <property type="nucleotide sequence ID" value="NZ_JAWFMR010000002.1"/>
</dbReference>
<evidence type="ECO:0000256" key="4">
    <source>
        <dbReference type="ARBA" id="ARBA00022722"/>
    </source>
</evidence>
<evidence type="ECO:0000256" key="1">
    <source>
        <dbReference type="ARBA" id="ARBA00010875"/>
    </source>
</evidence>
<dbReference type="AlphaFoldDB" id="A0A233V559"/>
<evidence type="ECO:0000256" key="5">
    <source>
        <dbReference type="ARBA" id="ARBA00022723"/>
    </source>
</evidence>
<dbReference type="HAMAP" id="MF_00009">
    <property type="entry name" value="Endoribonucl_YbeY"/>
    <property type="match status" value="1"/>
</dbReference>
<dbReference type="EC" id="3.1.-.-" evidence="9"/>
<keyword evidence="8 9" id="KW-0862">Zinc</keyword>
<keyword evidence="2 9" id="KW-0690">Ribosome biogenesis</keyword>
<dbReference type="GO" id="GO:0008270">
    <property type="term" value="F:zinc ion binding"/>
    <property type="evidence" value="ECO:0007669"/>
    <property type="project" value="UniProtKB-UniRule"/>
</dbReference>
<comment type="function">
    <text evidence="9">Single strand-specific metallo-endoribonuclease involved in late-stage 70S ribosome quality control and in maturation of the 3' terminus of the 16S rRNA.</text>
</comment>
<evidence type="ECO:0000256" key="2">
    <source>
        <dbReference type="ARBA" id="ARBA00022517"/>
    </source>
</evidence>
<dbReference type="SUPFAM" id="SSF55486">
    <property type="entry name" value="Metalloproteases ('zincins'), catalytic domain"/>
    <property type="match status" value="1"/>
</dbReference>
<evidence type="ECO:0000313" key="11">
    <source>
        <dbReference type="Proteomes" id="UP000215413"/>
    </source>
</evidence>
<dbReference type="EMBL" id="NDYC01000019">
    <property type="protein sequence ID" value="OXZ27531.1"/>
    <property type="molecule type" value="Genomic_DNA"/>
</dbReference>
<keyword evidence="6 9" id="KW-0255">Endonuclease</keyword>
<dbReference type="GO" id="GO:0006364">
    <property type="term" value="P:rRNA processing"/>
    <property type="evidence" value="ECO:0007669"/>
    <property type="project" value="UniProtKB-UniRule"/>
</dbReference>
<keyword evidence="7 9" id="KW-0378">Hydrolase</keyword>
<keyword evidence="9" id="KW-0963">Cytoplasm</keyword>
<keyword evidence="4 9" id="KW-0540">Nuclease</keyword>
<dbReference type="GO" id="GO:0005737">
    <property type="term" value="C:cytoplasm"/>
    <property type="evidence" value="ECO:0007669"/>
    <property type="project" value="UniProtKB-SubCell"/>
</dbReference>
<feature type="binding site" evidence="9">
    <location>
        <position position="114"/>
    </location>
    <ligand>
        <name>Zn(2+)</name>
        <dbReference type="ChEBI" id="CHEBI:29105"/>
        <note>catalytic</note>
    </ligand>
</feature>
<dbReference type="PANTHER" id="PTHR46986:SF1">
    <property type="entry name" value="ENDORIBONUCLEASE YBEY, CHLOROPLASTIC"/>
    <property type="match status" value="1"/>
</dbReference>
<dbReference type="GO" id="GO:0004521">
    <property type="term" value="F:RNA endonuclease activity"/>
    <property type="evidence" value="ECO:0007669"/>
    <property type="project" value="UniProtKB-UniRule"/>
</dbReference>
<sequence length="153" mass="18092">MIIQISNRQDDFQIDDELRSNIENSIKICLLQELNDDNYEISLSFVSEEEIKELNRNYRNKDSVTDVLSFPLEDDFQVQTNLLGDIIICCKRALEQAKEYNHSIKREIVYLVVHSMFHLLGYDHIDESDKIIMRNKEKSALKEIGIYKDEEFN</sequence>
<dbReference type="Pfam" id="PF02130">
    <property type="entry name" value="YbeY"/>
    <property type="match status" value="1"/>
</dbReference>
<dbReference type="Proteomes" id="UP000215413">
    <property type="component" value="Unassembled WGS sequence"/>
</dbReference>